<comment type="caution">
    <text evidence="1">The sequence shown here is derived from an EMBL/GenBank/DDBJ whole genome shotgun (WGS) entry which is preliminary data.</text>
</comment>
<proteinExistence type="predicted"/>
<name>A0A1G2I401_9BACT</name>
<gene>
    <name evidence="1" type="ORF">A3D44_03515</name>
</gene>
<accession>A0A1G2I401</accession>
<evidence type="ECO:0000313" key="1">
    <source>
        <dbReference type="EMBL" id="OGZ69465.1"/>
    </source>
</evidence>
<dbReference type="AlphaFoldDB" id="A0A1G2I401"/>
<dbReference type="STRING" id="1802207.A3D44_03515"/>
<dbReference type="EMBL" id="MHOT01000010">
    <property type="protein sequence ID" value="OGZ69465.1"/>
    <property type="molecule type" value="Genomic_DNA"/>
</dbReference>
<reference evidence="1 2" key="1">
    <citation type="journal article" date="2016" name="Nat. Commun.">
        <title>Thousands of microbial genomes shed light on interconnected biogeochemical processes in an aquifer system.</title>
        <authorList>
            <person name="Anantharaman K."/>
            <person name="Brown C.T."/>
            <person name="Hug L.A."/>
            <person name="Sharon I."/>
            <person name="Castelle C.J."/>
            <person name="Probst A.J."/>
            <person name="Thomas B.C."/>
            <person name="Singh A."/>
            <person name="Wilkins M.J."/>
            <person name="Karaoz U."/>
            <person name="Brodie E.L."/>
            <person name="Williams K.H."/>
            <person name="Hubbard S.S."/>
            <person name="Banfield J.F."/>
        </authorList>
    </citation>
    <scope>NUCLEOTIDE SEQUENCE [LARGE SCALE GENOMIC DNA]</scope>
</reference>
<evidence type="ECO:0000313" key="2">
    <source>
        <dbReference type="Proteomes" id="UP000178820"/>
    </source>
</evidence>
<protein>
    <submittedName>
        <fullName evidence="1">Uncharacterized protein</fullName>
    </submittedName>
</protein>
<dbReference type="Proteomes" id="UP000178820">
    <property type="component" value="Unassembled WGS sequence"/>
</dbReference>
<organism evidence="1 2">
    <name type="scientific">Candidatus Staskawiczbacteria bacterium RIFCSPHIGHO2_02_FULL_42_22</name>
    <dbReference type="NCBI Taxonomy" id="1802207"/>
    <lineage>
        <taxon>Bacteria</taxon>
        <taxon>Candidatus Staskawicziibacteriota</taxon>
    </lineage>
</organism>
<sequence>MTVPNYYKIIIPSSLHPDTILGIFLLKKFGSTKYPGIENAEIEIRQALQEGETSDSLKEKGIICLDVGGGDLDHHQKGKILSELVSLDVGVMEDPAILKLLAYAERDDKHGVGTISTDQLDRTFGLSGLISSLNKTTESPARILDIVFPLLEAHYLEERKRTSELPQEFEKYLRAGKAEIFEVKQRGKKLKIVALESDNVSMPGWLKSSIGLKADVVCQRKTSGYTNILTKQFKRVDLRWLAAYLRDEELQLKGKNIEYPPIELMKPGKLESVSEWYYDRATNSLLNGGANPKGVEPTKISITRIKEAMREALPRYMA</sequence>